<dbReference type="Gene3D" id="3.30.1310.10">
    <property type="entry name" value="Nucleoid-associated protein YbaB-like domain"/>
    <property type="match status" value="1"/>
</dbReference>
<dbReference type="InterPro" id="IPR036894">
    <property type="entry name" value="YbaB-like_sf"/>
</dbReference>
<evidence type="ECO:0000313" key="3">
    <source>
        <dbReference type="Proteomes" id="UP001081071"/>
    </source>
</evidence>
<accession>A0ABT4MKR6</accession>
<evidence type="ECO:0000313" key="2">
    <source>
        <dbReference type="EMBL" id="MCZ4521587.1"/>
    </source>
</evidence>
<reference evidence="2" key="1">
    <citation type="submission" date="2022-12" db="EMBL/GenBank/DDBJ databases">
        <authorList>
            <person name="Krivoruchko A.V."/>
            <person name="Elkin A."/>
        </authorList>
    </citation>
    <scope>NUCLEOTIDE SEQUENCE</scope>
    <source>
        <strain evidence="2">IEGM 1391</strain>
    </source>
</reference>
<dbReference type="RefSeq" id="WP_269608043.1">
    <property type="nucleotide sequence ID" value="NZ_JAPWIJ010000012.1"/>
</dbReference>
<name>A0ABT4MKR6_9NOCA</name>
<dbReference type="EMBL" id="JAPWIJ010000012">
    <property type="protein sequence ID" value="MCZ4521587.1"/>
    <property type="molecule type" value="Genomic_DNA"/>
</dbReference>
<dbReference type="InterPro" id="IPR004401">
    <property type="entry name" value="YbaB/EbfC"/>
</dbReference>
<proteinExistence type="predicted"/>
<dbReference type="Proteomes" id="UP001081071">
    <property type="component" value="Unassembled WGS sequence"/>
</dbReference>
<evidence type="ECO:0000256" key="1">
    <source>
        <dbReference type="SAM" id="MobiDB-lite"/>
    </source>
</evidence>
<feature type="region of interest" description="Disordered" evidence="1">
    <location>
        <begin position="104"/>
        <end position="127"/>
    </location>
</feature>
<organism evidence="2 3">
    <name type="scientific">Rhodococcus ruber</name>
    <dbReference type="NCBI Taxonomy" id="1830"/>
    <lineage>
        <taxon>Bacteria</taxon>
        <taxon>Bacillati</taxon>
        <taxon>Actinomycetota</taxon>
        <taxon>Actinomycetes</taxon>
        <taxon>Mycobacteriales</taxon>
        <taxon>Nocardiaceae</taxon>
        <taxon>Rhodococcus</taxon>
    </lineage>
</organism>
<protein>
    <submittedName>
        <fullName evidence="2">YbaB/EbfC family nucleoid-associated protein</fullName>
    </submittedName>
</protein>
<dbReference type="Pfam" id="PF02575">
    <property type="entry name" value="YbaB_DNA_bd"/>
    <property type="match status" value="1"/>
</dbReference>
<gene>
    <name evidence="2" type="ORF">O4220_23965</name>
</gene>
<sequence length="127" mass="14035">MSSRPDADIEELTVKAARVHRSLSKLRGRATSSDGDVTIEVSIDGRITEMVVSQWFSQTSPNAAAATIARTHSEALADAEATAAEIRRELTEDYRVARIVDRVATERPSHHADNNRGDDGKSIYDRW</sequence>
<keyword evidence="3" id="KW-1185">Reference proteome</keyword>
<comment type="caution">
    <text evidence="2">The sequence shown here is derived from an EMBL/GenBank/DDBJ whole genome shotgun (WGS) entry which is preliminary data.</text>
</comment>